<sequence>MLKIIVKSILLFSFLYSTAAISAPLQKIGNGEGQLNVVAWAGYLERGATVEAFDWVTGYEDNTGCKVNIKTAGTSDEMVALMNEGGFDIVTASGDASLRLIAG</sequence>
<dbReference type="AlphaFoldDB" id="A0A383CBM4"/>
<reference evidence="1" key="1">
    <citation type="submission" date="2018-05" db="EMBL/GenBank/DDBJ databases">
        <authorList>
            <person name="Lanie J.A."/>
            <person name="Ng W.-L."/>
            <person name="Kazmierczak K.M."/>
            <person name="Andrzejewski T.M."/>
            <person name="Davidsen T.M."/>
            <person name="Wayne K.J."/>
            <person name="Tettelin H."/>
            <person name="Glass J.I."/>
            <person name="Rusch D."/>
            <person name="Podicherti R."/>
            <person name="Tsui H.-C.T."/>
            <person name="Winkler M.E."/>
        </authorList>
    </citation>
    <scope>NUCLEOTIDE SEQUENCE</scope>
</reference>
<proteinExistence type="predicted"/>
<name>A0A383CBM4_9ZZZZ</name>
<accession>A0A383CBM4</accession>
<dbReference type="EMBL" id="UINC01207407">
    <property type="protein sequence ID" value="SVE29473.1"/>
    <property type="molecule type" value="Genomic_DNA"/>
</dbReference>
<dbReference type="Gene3D" id="3.40.190.10">
    <property type="entry name" value="Periplasmic binding protein-like II"/>
    <property type="match status" value="1"/>
</dbReference>
<evidence type="ECO:0000313" key="1">
    <source>
        <dbReference type="EMBL" id="SVE29473.1"/>
    </source>
</evidence>
<protein>
    <recommendedName>
        <fullName evidence="2">SsuA/THI5-like domain-containing protein</fullName>
    </recommendedName>
</protein>
<gene>
    <name evidence="1" type="ORF">METZ01_LOCUS482327</name>
</gene>
<feature type="non-terminal residue" evidence="1">
    <location>
        <position position="103"/>
    </location>
</feature>
<organism evidence="1">
    <name type="scientific">marine metagenome</name>
    <dbReference type="NCBI Taxonomy" id="408172"/>
    <lineage>
        <taxon>unclassified sequences</taxon>
        <taxon>metagenomes</taxon>
        <taxon>ecological metagenomes</taxon>
    </lineage>
</organism>
<feature type="non-terminal residue" evidence="1">
    <location>
        <position position="1"/>
    </location>
</feature>
<dbReference type="SUPFAM" id="SSF53850">
    <property type="entry name" value="Periplasmic binding protein-like II"/>
    <property type="match status" value="1"/>
</dbReference>
<evidence type="ECO:0008006" key="2">
    <source>
        <dbReference type="Google" id="ProtNLM"/>
    </source>
</evidence>